<dbReference type="InterPro" id="IPR002938">
    <property type="entry name" value="FAD-bd"/>
</dbReference>
<dbReference type="AlphaFoldDB" id="A0A5S4EYY4"/>
<reference evidence="2 3" key="1">
    <citation type="submission" date="2019-05" db="EMBL/GenBank/DDBJ databases">
        <title>Draft genome sequence of Nonomuraea turkmeniaca DSM 43926.</title>
        <authorList>
            <person name="Saricaoglu S."/>
            <person name="Isik K."/>
        </authorList>
    </citation>
    <scope>NUCLEOTIDE SEQUENCE [LARGE SCALE GENOMIC DNA]</scope>
    <source>
        <strain evidence="2 3">DSM 43926</strain>
    </source>
</reference>
<dbReference type="EMBL" id="VCKY01000259">
    <property type="protein sequence ID" value="TMR08974.1"/>
    <property type="molecule type" value="Genomic_DNA"/>
</dbReference>
<dbReference type="SUPFAM" id="SSF51905">
    <property type="entry name" value="FAD/NAD(P)-binding domain"/>
    <property type="match status" value="1"/>
</dbReference>
<dbReference type="InterPro" id="IPR036188">
    <property type="entry name" value="FAD/NAD-bd_sf"/>
</dbReference>
<dbReference type="GO" id="GO:0071949">
    <property type="term" value="F:FAD binding"/>
    <property type="evidence" value="ECO:0007669"/>
    <property type="project" value="InterPro"/>
</dbReference>
<feature type="non-terminal residue" evidence="2">
    <location>
        <position position="420"/>
    </location>
</feature>
<feature type="domain" description="FAD-binding" evidence="1">
    <location>
        <begin position="3"/>
        <end position="331"/>
    </location>
</feature>
<dbReference type="Gene3D" id="3.50.50.60">
    <property type="entry name" value="FAD/NAD(P)-binding domain"/>
    <property type="match status" value="1"/>
</dbReference>
<sequence length="420" mass="45441">MLGGSIAGLLAAQALAHRGDEVIVIERDRLPVGPESRPGVPQAAHVHGLVSRGQQEIERLLPGFAAELVQAGAPVVDFAADVAICNPFGWSVRFPSRLKAYGASRSLLESLIRRRVLAHPSVELRSQQFAEGLTGVAGLVTGVRVRGTGGARLSPIMADLVIDATGRGSRAGHWLRELGYPALPEVVIDIQLGYASRCMRIPAGHRADWQACYIQPGAPHRPRGAMLMPIEDDRWLVTLIGIGADRPSRRKNDFLAFARSLASPIVADAIANATPTSPVYLSRSTSSRRRYIEHATAQPANFVLVGDAVCCFNPIYAQGMSTAAAAATLLGEYRETYSSRRDFAACFHRGLAKVNNWAWLLATTSDLKWPGARGPRPTSLQRSVDRYTDLVLSSATRDHKTQQALLDVLHLLRSPTSLMA</sequence>
<evidence type="ECO:0000313" key="3">
    <source>
        <dbReference type="Proteomes" id="UP000309128"/>
    </source>
</evidence>
<comment type="caution">
    <text evidence="2">The sequence shown here is derived from an EMBL/GenBank/DDBJ whole genome shotgun (WGS) entry which is preliminary data.</text>
</comment>
<dbReference type="PANTHER" id="PTHR43422:SF3">
    <property type="entry name" value="THIAMINE THIAZOLE SYNTHASE"/>
    <property type="match status" value="1"/>
</dbReference>
<evidence type="ECO:0000259" key="1">
    <source>
        <dbReference type="Pfam" id="PF01494"/>
    </source>
</evidence>
<gene>
    <name evidence="2" type="ORF">ETD86_45445</name>
</gene>
<dbReference type="Pfam" id="PF01494">
    <property type="entry name" value="FAD_binding_3"/>
    <property type="match status" value="1"/>
</dbReference>
<dbReference type="Proteomes" id="UP000309128">
    <property type="component" value="Unassembled WGS sequence"/>
</dbReference>
<dbReference type="OrthoDB" id="9790035at2"/>
<dbReference type="RefSeq" id="WP_138672833.1">
    <property type="nucleotide sequence ID" value="NZ_VCKY01000259.1"/>
</dbReference>
<accession>A0A5S4EYY4</accession>
<keyword evidence="3" id="KW-1185">Reference proteome</keyword>
<evidence type="ECO:0000313" key="2">
    <source>
        <dbReference type="EMBL" id="TMR08974.1"/>
    </source>
</evidence>
<dbReference type="PANTHER" id="PTHR43422">
    <property type="entry name" value="THIAMINE THIAZOLE SYNTHASE"/>
    <property type="match status" value="1"/>
</dbReference>
<protein>
    <submittedName>
        <fullName evidence="2">2-polyprenyl-6-methoxyphenol hydroxylase-like oxidoreductase</fullName>
    </submittedName>
</protein>
<organism evidence="2 3">
    <name type="scientific">Nonomuraea turkmeniaca</name>
    <dbReference type="NCBI Taxonomy" id="103838"/>
    <lineage>
        <taxon>Bacteria</taxon>
        <taxon>Bacillati</taxon>
        <taxon>Actinomycetota</taxon>
        <taxon>Actinomycetes</taxon>
        <taxon>Streptosporangiales</taxon>
        <taxon>Streptosporangiaceae</taxon>
        <taxon>Nonomuraea</taxon>
    </lineage>
</organism>
<proteinExistence type="predicted"/>
<name>A0A5S4EYY4_9ACTN</name>